<name>A0ABV0NYW0_9TELE</name>
<evidence type="ECO:0000313" key="3">
    <source>
        <dbReference type="Proteomes" id="UP001476798"/>
    </source>
</evidence>
<organism evidence="2 3">
    <name type="scientific">Goodea atripinnis</name>
    <dbReference type="NCBI Taxonomy" id="208336"/>
    <lineage>
        <taxon>Eukaryota</taxon>
        <taxon>Metazoa</taxon>
        <taxon>Chordata</taxon>
        <taxon>Craniata</taxon>
        <taxon>Vertebrata</taxon>
        <taxon>Euteleostomi</taxon>
        <taxon>Actinopterygii</taxon>
        <taxon>Neopterygii</taxon>
        <taxon>Teleostei</taxon>
        <taxon>Neoteleostei</taxon>
        <taxon>Acanthomorphata</taxon>
        <taxon>Ovalentaria</taxon>
        <taxon>Atherinomorphae</taxon>
        <taxon>Cyprinodontiformes</taxon>
        <taxon>Goodeidae</taxon>
        <taxon>Goodea</taxon>
    </lineage>
</organism>
<proteinExistence type="predicted"/>
<keyword evidence="3" id="KW-1185">Reference proteome</keyword>
<feature type="region of interest" description="Disordered" evidence="1">
    <location>
        <begin position="15"/>
        <end position="36"/>
    </location>
</feature>
<reference evidence="2 3" key="1">
    <citation type="submission" date="2021-06" db="EMBL/GenBank/DDBJ databases">
        <authorList>
            <person name="Palmer J.M."/>
        </authorList>
    </citation>
    <scope>NUCLEOTIDE SEQUENCE [LARGE SCALE GENOMIC DNA]</scope>
    <source>
        <strain evidence="2 3">GA_2019</strain>
        <tissue evidence="2">Muscle</tissue>
    </source>
</reference>
<dbReference type="Proteomes" id="UP001476798">
    <property type="component" value="Unassembled WGS sequence"/>
</dbReference>
<sequence>MGMKKETARCLLWRSNQSHAGERQTDAQPAQASQMPQTCQSTYFPQTSTFIHKQQGQAWTHSTVYLYSSHLHSHQTSKLLSGRQAAVECHYSLQVLFT</sequence>
<accession>A0ABV0NYW0</accession>
<evidence type="ECO:0000313" key="2">
    <source>
        <dbReference type="EMBL" id="MEQ2176596.1"/>
    </source>
</evidence>
<dbReference type="EMBL" id="JAHRIO010054410">
    <property type="protein sequence ID" value="MEQ2176596.1"/>
    <property type="molecule type" value="Genomic_DNA"/>
</dbReference>
<evidence type="ECO:0000256" key="1">
    <source>
        <dbReference type="SAM" id="MobiDB-lite"/>
    </source>
</evidence>
<comment type="caution">
    <text evidence="2">The sequence shown here is derived from an EMBL/GenBank/DDBJ whole genome shotgun (WGS) entry which is preliminary data.</text>
</comment>
<gene>
    <name evidence="2" type="ORF">GOODEAATRI_029630</name>
</gene>
<protein>
    <submittedName>
        <fullName evidence="2">Uncharacterized protein</fullName>
    </submittedName>
</protein>
<feature type="compositionally biased region" description="Polar residues" evidence="1">
    <location>
        <begin position="26"/>
        <end position="36"/>
    </location>
</feature>